<dbReference type="AlphaFoldDB" id="A0AA86TBC6"/>
<feature type="domain" description="Glucose-1-phosphate adenylyltransferase/Bifunctional protein GlmU-like C-terminal hexapeptide" evidence="2">
    <location>
        <begin position="309"/>
        <end position="387"/>
    </location>
</feature>
<dbReference type="EMBL" id="CAXDID020000065">
    <property type="protein sequence ID" value="CAL6012154.1"/>
    <property type="molecule type" value="Genomic_DNA"/>
</dbReference>
<dbReference type="Gene3D" id="3.90.550.10">
    <property type="entry name" value="Spore Coat Polysaccharide Biosynthesis Protein SpsA, Chain A"/>
    <property type="match status" value="1"/>
</dbReference>
<reference evidence="4 6" key="2">
    <citation type="submission" date="2024-07" db="EMBL/GenBank/DDBJ databases">
        <authorList>
            <person name="Akdeniz Z."/>
        </authorList>
    </citation>
    <scope>NUCLEOTIDE SEQUENCE [LARGE SCALE GENOMIC DNA]</scope>
</reference>
<gene>
    <name evidence="3" type="ORF">HINF_LOCUS1799</name>
    <name evidence="4" type="ORF">HINF_LOCUS23171</name>
    <name evidence="5" type="ORF">HINF_LOCUS37635</name>
</gene>
<keyword evidence="3" id="KW-0396">Initiation factor</keyword>
<dbReference type="EMBL" id="CATOUU010000042">
    <property type="protein sequence ID" value="CAI9914154.1"/>
    <property type="molecule type" value="Genomic_DNA"/>
</dbReference>
<dbReference type="EMBL" id="CAXDID020000141">
    <property type="protein sequence ID" value="CAL6038985.1"/>
    <property type="molecule type" value="Genomic_DNA"/>
</dbReference>
<protein>
    <submittedName>
        <fullName evidence="3">Eukaryotic translation initiation factor 2B epsilon subunit</fullName>
    </submittedName>
    <submittedName>
        <fullName evidence="4">Eukaryotic_translation initiation factor 2B epsilon subunit</fullName>
    </submittedName>
</protein>
<dbReference type="GO" id="GO:0031369">
    <property type="term" value="F:translation initiation factor binding"/>
    <property type="evidence" value="ECO:0007669"/>
    <property type="project" value="TreeGrafter"/>
</dbReference>
<dbReference type="GO" id="GO:0005085">
    <property type="term" value="F:guanyl-nucleotide exchange factor activity"/>
    <property type="evidence" value="ECO:0007669"/>
    <property type="project" value="TreeGrafter"/>
</dbReference>
<evidence type="ECO:0000313" key="6">
    <source>
        <dbReference type="Proteomes" id="UP001642409"/>
    </source>
</evidence>
<keyword evidence="3" id="KW-0648">Protein biosynthesis</keyword>
<dbReference type="Gene3D" id="2.160.10.10">
    <property type="entry name" value="Hexapeptide repeat proteins"/>
    <property type="match status" value="1"/>
</dbReference>
<dbReference type="SUPFAM" id="SSF53448">
    <property type="entry name" value="Nucleotide-diphospho-sugar transferases"/>
    <property type="match status" value="1"/>
</dbReference>
<evidence type="ECO:0000313" key="3">
    <source>
        <dbReference type="EMBL" id="CAI9914154.1"/>
    </source>
</evidence>
<evidence type="ECO:0000256" key="1">
    <source>
        <dbReference type="SAM" id="MobiDB-lite"/>
    </source>
</evidence>
<keyword evidence="6" id="KW-1185">Reference proteome</keyword>
<comment type="caution">
    <text evidence="3">The sequence shown here is derived from an EMBL/GenBank/DDBJ whole genome shotgun (WGS) entry which is preliminary data.</text>
</comment>
<dbReference type="InterPro" id="IPR056818">
    <property type="entry name" value="GlmU/GlgC-like_hexapep"/>
</dbReference>
<dbReference type="PANTHER" id="PTHR45887">
    <property type="entry name" value="TRANSLATION INITIATION FACTOR EIF-2B SUBUNIT EPSILON"/>
    <property type="match status" value="1"/>
</dbReference>
<feature type="region of interest" description="Disordered" evidence="1">
    <location>
        <begin position="857"/>
        <end position="891"/>
    </location>
</feature>
<proteinExistence type="predicted"/>
<dbReference type="GO" id="GO:0003743">
    <property type="term" value="F:translation initiation factor activity"/>
    <property type="evidence" value="ECO:0007669"/>
    <property type="project" value="UniProtKB-KW"/>
</dbReference>
<dbReference type="Proteomes" id="UP001642409">
    <property type="component" value="Unassembled WGS sequence"/>
</dbReference>
<name>A0AA86TBC6_9EUKA</name>
<organism evidence="3">
    <name type="scientific">Hexamita inflata</name>
    <dbReference type="NCBI Taxonomy" id="28002"/>
    <lineage>
        <taxon>Eukaryota</taxon>
        <taxon>Metamonada</taxon>
        <taxon>Diplomonadida</taxon>
        <taxon>Hexamitidae</taxon>
        <taxon>Hexamitinae</taxon>
        <taxon>Hexamita</taxon>
    </lineage>
</organism>
<sequence>MQLPQSAIVLPEVYTALMEPLNEDYAEALLPIGTIPIIDFILKHLISTGVKQIYLVVRKNSKPLTRYITKSIYSNQVSIKVLQTVEQDQISVLKQVFEKQPLLTYPFYLLNGPIITNVDLADIASQFSKTVQQSPQTKYCAVSIMQRIKSDSLLKQSDAPYFVQLSQKNDLLNIQKITPQTQLQLLNFKSRPAQLFTNLQPTGIYICAIEFSQLIRSADPDRTLIEFISEYVQQDDQKALFKVYIEASNQLSARIDCPRTYRAVCRAFLKRYFAPYTSESITTSYQIIKQSIVGNNVKFSLETYLKDQNVIGQNSVINGSVIGSLISEQCTILRGSTVQSTVMMQSSYVGKDCILDECIIMGGAYISDGVVLPRGSIVGTNCKIDMNTVYHAIRCFSELWGSNLSTQQMDENDRQLFTKFKTDNVLIGERIIQQLPPVYIMKQQLRRADYDQQKQMIYYIENSQKPEGNTFSQKYIRCPLQKLQPSIINAIKDADEVTYDSEQNSVDENEYVEEEYEEIDEEQEQTHESNTTYSVIDSTTASFIAGQYNQQQITSQLDSYWIPNYLIQYAIKIANEVENQLPDKITQIVQEKASQWFIRNSIENGFQTQKNQHIMQDQIINSATWTDQMQSYLQPTQGIVQVPDSNENVIVIGYVQQKTGFERQLYNLLKAIINNDLFQQDEIDYHYLTTLRKNLQLLFIQQATNQQAADNFRPCCLKLIMALSMNDTEGLSQDLQLKNKRLKPSKESIQMFRQIVRFLTSVDESGQKTCWLTREWNSDDEAEEAVNDCLIAVFEMFMQINTSKLSKAYVQVLIDFGVLNQNAYDGWLDMMQNIEEKDIDDDITKFIAESIQKWDENSFNNESENEYEYEEEVEVEEVVEEDDGEEHALLD</sequence>
<accession>A0AA86TBC6</accession>
<dbReference type="GO" id="GO:0005851">
    <property type="term" value="C:eukaryotic translation initiation factor 2B complex"/>
    <property type="evidence" value="ECO:0007669"/>
    <property type="project" value="TreeGrafter"/>
</dbReference>
<dbReference type="PANTHER" id="PTHR45887:SF1">
    <property type="entry name" value="TRANSLATION INITIATION FACTOR EIF-2B SUBUNIT EPSILON"/>
    <property type="match status" value="1"/>
</dbReference>
<evidence type="ECO:0000259" key="2">
    <source>
        <dbReference type="Pfam" id="PF24894"/>
    </source>
</evidence>
<reference evidence="3" key="1">
    <citation type="submission" date="2023-06" db="EMBL/GenBank/DDBJ databases">
        <authorList>
            <person name="Kurt Z."/>
        </authorList>
    </citation>
    <scope>NUCLEOTIDE SEQUENCE</scope>
</reference>
<dbReference type="InterPro" id="IPR029044">
    <property type="entry name" value="Nucleotide-diphossugar_trans"/>
</dbReference>
<feature type="compositionally biased region" description="Acidic residues" evidence="1">
    <location>
        <begin position="863"/>
        <end position="885"/>
    </location>
</feature>
<evidence type="ECO:0000313" key="4">
    <source>
        <dbReference type="EMBL" id="CAL6012154.1"/>
    </source>
</evidence>
<dbReference type="InterPro" id="IPR051956">
    <property type="entry name" value="eIF2B_epsilon"/>
</dbReference>
<evidence type="ECO:0000313" key="5">
    <source>
        <dbReference type="EMBL" id="CAL6038985.1"/>
    </source>
</evidence>
<dbReference type="Pfam" id="PF24894">
    <property type="entry name" value="Hexapep_GlmU"/>
    <property type="match status" value="1"/>
</dbReference>